<evidence type="ECO:0000256" key="1">
    <source>
        <dbReference type="SAM" id="MobiDB-lite"/>
    </source>
</evidence>
<feature type="compositionally biased region" description="Polar residues" evidence="1">
    <location>
        <begin position="949"/>
        <end position="959"/>
    </location>
</feature>
<feature type="compositionally biased region" description="Basic residues" evidence="1">
    <location>
        <begin position="892"/>
        <end position="908"/>
    </location>
</feature>
<sequence length="981" mass="109590">MTDDSPNDLNTGHFGVPAYDLENSRWAFVRSSTGASFRQLDPWKTVVPPAIRFPPPRDPRTLRAARHATKSLARELPELVPASEHVSELEAVSAATTVALSAHNATVGQLMSFGTITPLGNRAHLAKGVVALPAGEGGNILRLQLLSKEKRGWGSGAISDSLCYLDCLSWKGELGFWNQDATAVQQICFAHSEKPGSFLAVRLPRRVALFRPAYRHRPAAAAKSRLYDLPPSVIDIHPFHSVWSEDTGKTPYADVAFNPHYQRQFAIVDQKSSWSVWDIDGTRRSYVVKRATSGNMSAKEDDNEEQAENLEPRKEDGWARVMWVGDANTLLVCNRKRIELIDLKQPPRSLIIPQVIEWRSTTKLPGSWILDVKRHPSLDEKQFFVLTSTRLYLFAMTSDEPRGNLGEPDASIVLSWTHFRGTEDVTLQLYTQSISNEETVVFIHSRVNMLVTIYRFVDQTSTGAPYRTFGPTMLRLDNFDNAQSSKRFLDLNIAHVDFKETPGGSRGAGDDYMDRGIHFYQLSAVFDDFSVAQTMLCTLGHDSSDDTLKDVNPTSWVTAVKPVVFRSKNVVDSDEDDFIEPDGPTRSKEPCIKSEFQQLKRYQMENAHSSRDIFNFTDLYEAIGSINPFPLHHAGTLSESIDSVALVEEIKWRLEREENVEPFTLGTLQEYAEAIVTVEDIEDASTKLQELFSINEYASSLEPQKIASDLVLGFGGQGTQASSLSTVYDLVLQSWLASLPGTIPARIRQSKERSARRLAAGLLLASTRIRHSNDQGNPPVTNSDSNQNVALDHSSPPQSSSQADWRLHSSQPSDPIGHNTPRTSNAALSNPLARLSKHLHMTNVTLPEVPPSINQVLSHWRLQADPFTYDWEATERAFAEDLELEQEGMPKKRERARRKKERQAKRQRRENELYTGRIETGKVESQPQLLRSSPGPAAPAISSQPAPSQNQTSIVQSQVEPGKHGGRPMKKKKVKSRMSGF</sequence>
<evidence type="ECO:0000313" key="5">
    <source>
        <dbReference type="EMBL" id="KAF2451599.1"/>
    </source>
</evidence>
<feature type="compositionally biased region" description="Basic residues" evidence="1">
    <location>
        <begin position="964"/>
        <end position="981"/>
    </location>
</feature>
<organism evidence="5 6">
    <name type="scientific">Karstenula rhodostoma CBS 690.94</name>
    <dbReference type="NCBI Taxonomy" id="1392251"/>
    <lineage>
        <taxon>Eukaryota</taxon>
        <taxon>Fungi</taxon>
        <taxon>Dikarya</taxon>
        <taxon>Ascomycota</taxon>
        <taxon>Pezizomycotina</taxon>
        <taxon>Dothideomycetes</taxon>
        <taxon>Pleosporomycetidae</taxon>
        <taxon>Pleosporales</taxon>
        <taxon>Massarineae</taxon>
        <taxon>Didymosphaeriaceae</taxon>
        <taxon>Karstenula</taxon>
    </lineage>
</organism>
<dbReference type="InterPro" id="IPR019350">
    <property type="entry name" value="RNA_pol_I-sp_TIF_RRN6-like"/>
</dbReference>
<feature type="domain" description="RRN6 beta-propeller" evidence="2">
    <location>
        <begin position="104"/>
        <end position="474"/>
    </location>
</feature>
<dbReference type="Pfam" id="PF20639">
    <property type="entry name" value="Rrn6_K-rich"/>
    <property type="match status" value="1"/>
</dbReference>
<evidence type="ECO:0000259" key="2">
    <source>
        <dbReference type="Pfam" id="PF10214"/>
    </source>
</evidence>
<feature type="compositionally biased region" description="Polar residues" evidence="1">
    <location>
        <begin position="774"/>
        <end position="813"/>
    </location>
</feature>
<feature type="domain" description="RRN6 helical bundle" evidence="4">
    <location>
        <begin position="573"/>
        <end position="766"/>
    </location>
</feature>
<dbReference type="Proteomes" id="UP000799764">
    <property type="component" value="Unassembled WGS sequence"/>
</dbReference>
<protein>
    <recommendedName>
        <fullName evidence="7">RNA polymerase I-specific transcription initiation factor RRN6-like protein</fullName>
    </recommendedName>
</protein>
<evidence type="ECO:0000259" key="4">
    <source>
        <dbReference type="Pfam" id="PF20640"/>
    </source>
</evidence>
<dbReference type="GO" id="GO:0042790">
    <property type="term" value="P:nucleolar large rRNA transcription by RNA polymerase I"/>
    <property type="evidence" value="ECO:0007669"/>
    <property type="project" value="TreeGrafter"/>
</dbReference>
<dbReference type="GO" id="GO:0001179">
    <property type="term" value="F:RNA polymerase I general transcription initiation factor binding"/>
    <property type="evidence" value="ECO:0007669"/>
    <property type="project" value="TreeGrafter"/>
</dbReference>
<dbReference type="PANTHER" id="PTHR28221:SF2">
    <property type="entry name" value="RNA POLYMERASE I-SPECIFIC TRANSCRIPTION INITIATION FACTOR RRN6"/>
    <property type="match status" value="1"/>
</dbReference>
<name>A0A9P4PUH4_9PLEO</name>
<comment type="caution">
    <text evidence="5">The sequence shown here is derived from an EMBL/GenBank/DDBJ whole genome shotgun (WGS) entry which is preliminary data.</text>
</comment>
<gene>
    <name evidence="5" type="ORF">P171DRAFT_426100</name>
</gene>
<dbReference type="InterPro" id="IPR048536">
    <property type="entry name" value="Rrn6_K-rich"/>
</dbReference>
<feature type="region of interest" description="Disordered" evidence="1">
    <location>
        <begin position="882"/>
        <end position="981"/>
    </location>
</feature>
<proteinExistence type="predicted"/>
<evidence type="ECO:0000313" key="6">
    <source>
        <dbReference type="Proteomes" id="UP000799764"/>
    </source>
</evidence>
<dbReference type="SUPFAM" id="SSF50978">
    <property type="entry name" value="WD40 repeat-like"/>
    <property type="match status" value="1"/>
</dbReference>
<accession>A0A9P4PUH4</accession>
<dbReference type="Pfam" id="PF20640">
    <property type="entry name" value="Rrn6_HB"/>
    <property type="match status" value="1"/>
</dbReference>
<keyword evidence="6" id="KW-1185">Reference proteome</keyword>
<dbReference type="InterPro" id="IPR048535">
    <property type="entry name" value="RRN6_beta-prop"/>
</dbReference>
<dbReference type="PANTHER" id="PTHR28221">
    <property type="entry name" value="RNA POLYMERASE I-SPECIFIC TRANSCRIPTION INITIATION FACTOR RRN6"/>
    <property type="match status" value="1"/>
</dbReference>
<dbReference type="AlphaFoldDB" id="A0A9P4PUH4"/>
<dbReference type="OrthoDB" id="4090074at2759"/>
<feature type="region of interest" description="Disordered" evidence="1">
    <location>
        <begin position="769"/>
        <end position="826"/>
    </location>
</feature>
<dbReference type="GO" id="GO:0001163">
    <property type="term" value="F:RNA polymerase I transcription regulatory region sequence-specific DNA binding"/>
    <property type="evidence" value="ECO:0007669"/>
    <property type="project" value="TreeGrafter"/>
</dbReference>
<feature type="compositionally biased region" description="Low complexity" evidence="1">
    <location>
        <begin position="932"/>
        <end position="948"/>
    </location>
</feature>
<feature type="domain" description="RRN6 K-rich C-terminal" evidence="3">
    <location>
        <begin position="855"/>
        <end position="981"/>
    </location>
</feature>
<reference evidence="5" key="1">
    <citation type="journal article" date="2020" name="Stud. Mycol.">
        <title>101 Dothideomycetes genomes: a test case for predicting lifestyles and emergence of pathogens.</title>
        <authorList>
            <person name="Haridas S."/>
            <person name="Albert R."/>
            <person name="Binder M."/>
            <person name="Bloem J."/>
            <person name="Labutti K."/>
            <person name="Salamov A."/>
            <person name="Andreopoulos B."/>
            <person name="Baker S."/>
            <person name="Barry K."/>
            <person name="Bills G."/>
            <person name="Bluhm B."/>
            <person name="Cannon C."/>
            <person name="Castanera R."/>
            <person name="Culley D."/>
            <person name="Daum C."/>
            <person name="Ezra D."/>
            <person name="Gonzalez J."/>
            <person name="Henrissat B."/>
            <person name="Kuo A."/>
            <person name="Liang C."/>
            <person name="Lipzen A."/>
            <person name="Lutzoni F."/>
            <person name="Magnuson J."/>
            <person name="Mondo S."/>
            <person name="Nolan M."/>
            <person name="Ohm R."/>
            <person name="Pangilinan J."/>
            <person name="Park H.-J."/>
            <person name="Ramirez L."/>
            <person name="Alfaro M."/>
            <person name="Sun H."/>
            <person name="Tritt A."/>
            <person name="Yoshinaga Y."/>
            <person name="Zwiers L.-H."/>
            <person name="Turgeon B."/>
            <person name="Goodwin S."/>
            <person name="Spatafora J."/>
            <person name="Crous P."/>
            <person name="Grigoriev I."/>
        </authorList>
    </citation>
    <scope>NUCLEOTIDE SEQUENCE</scope>
    <source>
        <strain evidence="5">CBS 690.94</strain>
    </source>
</reference>
<dbReference type="EMBL" id="MU001492">
    <property type="protein sequence ID" value="KAF2451599.1"/>
    <property type="molecule type" value="Genomic_DNA"/>
</dbReference>
<dbReference type="Pfam" id="PF10214">
    <property type="entry name" value="Rrn6_beta-prop"/>
    <property type="match status" value="1"/>
</dbReference>
<evidence type="ECO:0000259" key="3">
    <source>
        <dbReference type="Pfam" id="PF20639"/>
    </source>
</evidence>
<dbReference type="InterPro" id="IPR048537">
    <property type="entry name" value="RRN6_HB"/>
</dbReference>
<evidence type="ECO:0008006" key="7">
    <source>
        <dbReference type="Google" id="ProtNLM"/>
    </source>
</evidence>
<dbReference type="GO" id="GO:0070860">
    <property type="term" value="C:RNA polymerase I core factor complex"/>
    <property type="evidence" value="ECO:0007669"/>
    <property type="project" value="TreeGrafter"/>
</dbReference>
<dbReference type="InterPro" id="IPR036322">
    <property type="entry name" value="WD40_repeat_dom_sf"/>
</dbReference>
<feature type="region of interest" description="Disordered" evidence="1">
    <location>
        <begin position="293"/>
        <end position="312"/>
    </location>
</feature>